<dbReference type="Proteomes" id="UP000017590">
    <property type="component" value="Chromosome"/>
</dbReference>
<keyword evidence="2" id="KW-1185">Reference proteome</keyword>
<dbReference type="NCBIfam" id="TIGR04540">
    <property type="entry name" value="CLB_0814_fam"/>
    <property type="match status" value="1"/>
</dbReference>
<dbReference type="EMBL" id="CP006763">
    <property type="protein sequence ID" value="AGY75874.2"/>
    <property type="molecule type" value="Genomic_DNA"/>
</dbReference>
<organism evidence="1 2">
    <name type="scientific">Clostridium autoethanogenum DSM 10061</name>
    <dbReference type="NCBI Taxonomy" id="1341692"/>
    <lineage>
        <taxon>Bacteria</taxon>
        <taxon>Bacillati</taxon>
        <taxon>Bacillota</taxon>
        <taxon>Clostridia</taxon>
        <taxon>Eubacteriales</taxon>
        <taxon>Clostridiaceae</taxon>
        <taxon>Clostridium</taxon>
    </lineage>
</organism>
<dbReference type="RefSeq" id="WP_029170161.1">
    <property type="nucleotide sequence ID" value="NC_022592.1"/>
</dbReference>
<sequence>MKVKMFYKNQVEVANALCKVIDCYWNDELEENVMIESIKKIFENNKEKIIKENNYTTIIKQKCGKKRIELIKKIAKI</sequence>
<accession>A0ABM5NTT9</accession>
<reference evidence="2" key="1">
    <citation type="journal article" date="2014" name="Biotechnol. Biofuels">
        <title>Comparison of single-molecule sequencing and hybrid approaches for finishing the genome of Clostridium autoethanogenum and analysis of CRISPR systems in industrial relevant Clostridia.</title>
        <authorList>
            <person name="Brown S.D."/>
            <person name="Nagaraju S."/>
            <person name="Utturkar S."/>
            <person name="De Tissera S."/>
            <person name="Segovia S."/>
            <person name="Mitchell W."/>
            <person name="Land M.L."/>
            <person name="Dassanayake A."/>
            <person name="Kopke M."/>
        </authorList>
    </citation>
    <scope>NUCLEOTIDE SEQUENCE [LARGE SCALE GENOMIC DNA]</scope>
    <source>
        <strain evidence="2">DSM 10061</strain>
    </source>
</reference>
<protein>
    <submittedName>
        <fullName evidence="1">TIGR04540 family protein</fullName>
    </submittedName>
</protein>
<evidence type="ECO:0000313" key="1">
    <source>
        <dbReference type="EMBL" id="AGY75874.2"/>
    </source>
</evidence>
<evidence type="ECO:0000313" key="2">
    <source>
        <dbReference type="Proteomes" id="UP000017590"/>
    </source>
</evidence>
<name>A0ABM5NTT9_9CLOT</name>
<dbReference type="InterPro" id="IPR030902">
    <property type="entry name" value="CLB_0814_fam"/>
</dbReference>
<gene>
    <name evidence="1" type="ORF">CAETHG_1653</name>
</gene>
<proteinExistence type="predicted"/>